<evidence type="ECO:0000256" key="3">
    <source>
        <dbReference type="ARBA" id="ARBA00023274"/>
    </source>
</evidence>
<accession>A0A540VYV9</accession>
<dbReference type="AlphaFoldDB" id="A0A540VYV9"/>
<dbReference type="GO" id="GO:0022627">
    <property type="term" value="C:cytosolic small ribosomal subunit"/>
    <property type="evidence" value="ECO:0007669"/>
    <property type="project" value="TreeGrafter"/>
</dbReference>
<dbReference type="PANTHER" id="PTHR10724:SF7">
    <property type="entry name" value="SMALL RIBOSOMAL SUBUNIT PROTEIN BS1C"/>
    <property type="match status" value="1"/>
</dbReference>
<dbReference type="PANTHER" id="PTHR10724">
    <property type="entry name" value="30S RIBOSOMAL PROTEIN S1"/>
    <property type="match status" value="1"/>
</dbReference>
<dbReference type="PROSITE" id="PS50126">
    <property type="entry name" value="S1"/>
    <property type="match status" value="2"/>
</dbReference>
<protein>
    <submittedName>
        <fullName evidence="5">S1 RNA-binding domain-containing protein</fullName>
    </submittedName>
</protein>
<evidence type="ECO:0000259" key="4">
    <source>
        <dbReference type="PROSITE" id="PS50126"/>
    </source>
</evidence>
<sequence length="179" mass="19442">MTYPPLSQTLKDFLATLRRGEERSGVVTSIERFGVFVDLDGAPEPSVGFIPPPEVSWKWISSCDEVVTAGQRVTAAVLGVDTQMRGQAVLSLIALQPNPWLAWVDRIGSVLRGPVTKQVPFGIFVSVDDGMDGLIHNSELAQLGIEHNIQVGDELTVQIAEVEPAMRRIRLSLPARGTA</sequence>
<organism evidence="5 6">
    <name type="scientific">Kitasatospora acidiphila</name>
    <dbReference type="NCBI Taxonomy" id="2567942"/>
    <lineage>
        <taxon>Bacteria</taxon>
        <taxon>Bacillati</taxon>
        <taxon>Actinomycetota</taxon>
        <taxon>Actinomycetes</taxon>
        <taxon>Kitasatosporales</taxon>
        <taxon>Streptomycetaceae</taxon>
        <taxon>Kitasatospora</taxon>
    </lineage>
</organism>
<keyword evidence="6" id="KW-1185">Reference proteome</keyword>
<keyword evidence="3" id="KW-0687">Ribonucleoprotein</keyword>
<reference evidence="5 6" key="1">
    <citation type="submission" date="2019-06" db="EMBL/GenBank/DDBJ databases">
        <title>Description of Kitasatospora acidophila sp. nov. isolated from pine grove soil, and reclassification of Streptomyces novaecaesareae to Kitasatospora novaeceasareae comb. nov.</title>
        <authorList>
            <person name="Kim M.J."/>
        </authorList>
    </citation>
    <scope>NUCLEOTIDE SEQUENCE [LARGE SCALE GENOMIC DNA]</scope>
    <source>
        <strain evidence="5 6">MMS16-CNU292</strain>
    </source>
</reference>
<dbReference type="GO" id="GO:0003735">
    <property type="term" value="F:structural constituent of ribosome"/>
    <property type="evidence" value="ECO:0007669"/>
    <property type="project" value="TreeGrafter"/>
</dbReference>
<feature type="domain" description="S1 motif" evidence="4">
    <location>
        <begin position="108"/>
        <end position="174"/>
    </location>
</feature>
<dbReference type="Proteomes" id="UP000319103">
    <property type="component" value="Unassembled WGS sequence"/>
</dbReference>
<evidence type="ECO:0000313" key="6">
    <source>
        <dbReference type="Proteomes" id="UP000319103"/>
    </source>
</evidence>
<dbReference type="Gene3D" id="2.40.50.140">
    <property type="entry name" value="Nucleic acid-binding proteins"/>
    <property type="match status" value="2"/>
</dbReference>
<comment type="similarity">
    <text evidence="1">Belongs to the bacterial ribosomal protein bS1 family.</text>
</comment>
<dbReference type="OrthoDB" id="286090at2"/>
<feature type="domain" description="S1 motif" evidence="4">
    <location>
        <begin position="20"/>
        <end position="93"/>
    </location>
</feature>
<dbReference type="SUPFAM" id="SSF50249">
    <property type="entry name" value="Nucleic acid-binding proteins"/>
    <property type="match status" value="2"/>
</dbReference>
<keyword evidence="2" id="KW-0689">Ribosomal protein</keyword>
<name>A0A540VYV9_9ACTN</name>
<comment type="caution">
    <text evidence="5">The sequence shown here is derived from an EMBL/GenBank/DDBJ whole genome shotgun (WGS) entry which is preliminary data.</text>
</comment>
<evidence type="ECO:0000256" key="1">
    <source>
        <dbReference type="ARBA" id="ARBA00006767"/>
    </source>
</evidence>
<proteinExistence type="inferred from homology"/>
<dbReference type="GO" id="GO:0006412">
    <property type="term" value="P:translation"/>
    <property type="evidence" value="ECO:0007669"/>
    <property type="project" value="TreeGrafter"/>
</dbReference>
<dbReference type="InterPro" id="IPR012340">
    <property type="entry name" value="NA-bd_OB-fold"/>
</dbReference>
<gene>
    <name evidence="5" type="ORF">E6W39_06320</name>
</gene>
<evidence type="ECO:0000256" key="2">
    <source>
        <dbReference type="ARBA" id="ARBA00022980"/>
    </source>
</evidence>
<dbReference type="EMBL" id="VIGB01000003">
    <property type="protein sequence ID" value="TQF01956.1"/>
    <property type="molecule type" value="Genomic_DNA"/>
</dbReference>
<evidence type="ECO:0000313" key="5">
    <source>
        <dbReference type="EMBL" id="TQF01956.1"/>
    </source>
</evidence>
<dbReference type="Pfam" id="PF00575">
    <property type="entry name" value="S1"/>
    <property type="match status" value="2"/>
</dbReference>
<dbReference type="InterPro" id="IPR003029">
    <property type="entry name" value="S1_domain"/>
</dbReference>
<dbReference type="InterPro" id="IPR050437">
    <property type="entry name" value="Ribos_protein_bS1-like"/>
</dbReference>
<dbReference type="RefSeq" id="WP_141632678.1">
    <property type="nucleotide sequence ID" value="NZ_VIGB01000003.1"/>
</dbReference>
<dbReference type="GO" id="GO:0003729">
    <property type="term" value="F:mRNA binding"/>
    <property type="evidence" value="ECO:0007669"/>
    <property type="project" value="TreeGrafter"/>
</dbReference>
<dbReference type="SMART" id="SM00316">
    <property type="entry name" value="S1"/>
    <property type="match status" value="2"/>
</dbReference>